<keyword evidence="7" id="KW-1185">Reference proteome</keyword>
<accession>A0A9X3EGI6</accession>
<dbReference type="InterPro" id="IPR036388">
    <property type="entry name" value="WH-like_DNA-bd_sf"/>
</dbReference>
<keyword evidence="2" id="KW-0805">Transcription regulation</keyword>
<dbReference type="PROSITE" id="PS50931">
    <property type="entry name" value="HTH_LYSR"/>
    <property type="match status" value="1"/>
</dbReference>
<dbReference type="InterPro" id="IPR005119">
    <property type="entry name" value="LysR_subst-bd"/>
</dbReference>
<dbReference type="Gene3D" id="1.10.10.10">
    <property type="entry name" value="Winged helix-like DNA-binding domain superfamily/Winged helix DNA-binding domain"/>
    <property type="match status" value="1"/>
</dbReference>
<dbReference type="InterPro" id="IPR036390">
    <property type="entry name" value="WH_DNA-bd_sf"/>
</dbReference>
<proteinExistence type="inferred from homology"/>
<comment type="similarity">
    <text evidence="1">Belongs to the LysR transcriptional regulatory family.</text>
</comment>
<evidence type="ECO:0000256" key="2">
    <source>
        <dbReference type="ARBA" id="ARBA00023015"/>
    </source>
</evidence>
<name>A0A9X3EGI6_9GAMM</name>
<protein>
    <submittedName>
        <fullName evidence="6">Pca operon transcription factor PcaQ</fullName>
    </submittedName>
</protein>
<dbReference type="AlphaFoldDB" id="A0A9X3EGI6"/>
<dbReference type="Pfam" id="PF03466">
    <property type="entry name" value="LysR_substrate"/>
    <property type="match status" value="1"/>
</dbReference>
<dbReference type="GO" id="GO:0003677">
    <property type="term" value="F:DNA binding"/>
    <property type="evidence" value="ECO:0007669"/>
    <property type="project" value="UniProtKB-KW"/>
</dbReference>
<dbReference type="PRINTS" id="PR00039">
    <property type="entry name" value="HTHLYSR"/>
</dbReference>
<evidence type="ECO:0000256" key="4">
    <source>
        <dbReference type="ARBA" id="ARBA00023163"/>
    </source>
</evidence>
<evidence type="ECO:0000256" key="3">
    <source>
        <dbReference type="ARBA" id="ARBA00023125"/>
    </source>
</evidence>
<dbReference type="GO" id="GO:0003700">
    <property type="term" value="F:DNA-binding transcription factor activity"/>
    <property type="evidence" value="ECO:0007669"/>
    <property type="project" value="InterPro"/>
</dbReference>
<feature type="domain" description="HTH lysR-type" evidence="5">
    <location>
        <begin position="6"/>
        <end position="63"/>
    </location>
</feature>
<dbReference type="FunFam" id="1.10.10.10:FF:000001">
    <property type="entry name" value="LysR family transcriptional regulator"/>
    <property type="match status" value="1"/>
</dbReference>
<organism evidence="6 7">
    <name type="scientific">Parathalassolituus penaei</name>
    <dbReference type="NCBI Taxonomy" id="2997323"/>
    <lineage>
        <taxon>Bacteria</taxon>
        <taxon>Pseudomonadati</taxon>
        <taxon>Pseudomonadota</taxon>
        <taxon>Gammaproteobacteria</taxon>
        <taxon>Oceanospirillales</taxon>
        <taxon>Oceanospirillaceae</taxon>
        <taxon>Parathalassolituus</taxon>
    </lineage>
</organism>
<dbReference type="RefSeq" id="WP_283174533.1">
    <property type="nucleotide sequence ID" value="NZ_JAPNOA010000039.1"/>
</dbReference>
<gene>
    <name evidence="6" type="primary">pcaQ</name>
    <name evidence="6" type="ORF">OUO13_14105</name>
</gene>
<dbReference type="SUPFAM" id="SSF46785">
    <property type="entry name" value="Winged helix' DNA-binding domain"/>
    <property type="match status" value="1"/>
</dbReference>
<comment type="caution">
    <text evidence="6">The sequence shown here is derived from an EMBL/GenBank/DDBJ whole genome shotgun (WGS) entry which is preliminary data.</text>
</comment>
<keyword evidence="4" id="KW-0804">Transcription</keyword>
<dbReference type="InterPro" id="IPR012787">
    <property type="entry name" value="TF_PcaQ"/>
</dbReference>
<dbReference type="GO" id="GO:0045893">
    <property type="term" value="P:positive regulation of DNA-templated transcription"/>
    <property type="evidence" value="ECO:0007669"/>
    <property type="project" value="InterPro"/>
</dbReference>
<evidence type="ECO:0000259" key="5">
    <source>
        <dbReference type="PROSITE" id="PS50931"/>
    </source>
</evidence>
<dbReference type="PANTHER" id="PTHR30419:SF8">
    <property type="entry name" value="NITROGEN ASSIMILATION TRANSCRIPTIONAL ACTIVATOR-RELATED"/>
    <property type="match status" value="1"/>
</dbReference>
<evidence type="ECO:0000256" key="1">
    <source>
        <dbReference type="ARBA" id="ARBA00009437"/>
    </source>
</evidence>
<evidence type="ECO:0000313" key="7">
    <source>
        <dbReference type="Proteomes" id="UP001150830"/>
    </source>
</evidence>
<keyword evidence="3" id="KW-0238">DNA-binding</keyword>
<sequence length="317" mass="35350">MMDTRIKYRHVQCFLEVYRQRSVGKAAEILETTQPAVSKKLKELEDMLGARLLERGKSSVELTPCGEVFIKYASASMTALRDGARSVAEAQLKSRSRLSIGVIPAAAAHLLPAIVRRFRDADLDVTLNIVTSDNNELLDKLRQGEVDLVIGSPGEPEQLHGMTFEQLCSEPLSMVVRPGHPLLRGDFEPARVGSFTLLCPPRHTRLHSLIERYLLTAGASIGNDRIETQSDLFAREFLRQGDAVWAVPRSVVQHELDNRELVELPLPQQEVRSSLGITVRQDRSMSVALQMFIDSCRTAAISQPEANPNPRVPRLVR</sequence>
<dbReference type="GO" id="GO:0019619">
    <property type="term" value="P:3,4-dihydroxybenzoate catabolic process"/>
    <property type="evidence" value="ECO:0007669"/>
    <property type="project" value="InterPro"/>
</dbReference>
<dbReference type="EMBL" id="JAPNOA010000039">
    <property type="protein sequence ID" value="MCY0966325.1"/>
    <property type="molecule type" value="Genomic_DNA"/>
</dbReference>
<dbReference type="Pfam" id="PF00126">
    <property type="entry name" value="HTH_1"/>
    <property type="match status" value="1"/>
</dbReference>
<dbReference type="InterPro" id="IPR050950">
    <property type="entry name" value="HTH-type_LysR_regulators"/>
</dbReference>
<dbReference type="GO" id="GO:0005829">
    <property type="term" value="C:cytosol"/>
    <property type="evidence" value="ECO:0007669"/>
    <property type="project" value="TreeGrafter"/>
</dbReference>
<evidence type="ECO:0000313" key="6">
    <source>
        <dbReference type="EMBL" id="MCY0966325.1"/>
    </source>
</evidence>
<reference evidence="6" key="1">
    <citation type="submission" date="2022-11" db="EMBL/GenBank/DDBJ databases">
        <title>Parathalassolutuus dongxingensis gen. nov., sp. nov., a novel member of family Oceanospirillaceae isolated from a coastal shrimp pond in Guangxi, China.</title>
        <authorList>
            <person name="Chen H."/>
        </authorList>
    </citation>
    <scope>NUCLEOTIDE SEQUENCE</scope>
    <source>
        <strain evidence="6">G-43</strain>
    </source>
</reference>
<dbReference type="InterPro" id="IPR000847">
    <property type="entry name" value="LysR_HTH_N"/>
</dbReference>
<dbReference type="NCBIfam" id="TIGR02424">
    <property type="entry name" value="TF_pcaQ"/>
    <property type="match status" value="1"/>
</dbReference>
<dbReference type="Proteomes" id="UP001150830">
    <property type="component" value="Unassembled WGS sequence"/>
</dbReference>
<dbReference type="SUPFAM" id="SSF53850">
    <property type="entry name" value="Periplasmic binding protein-like II"/>
    <property type="match status" value="1"/>
</dbReference>
<dbReference type="PANTHER" id="PTHR30419">
    <property type="entry name" value="HTH-TYPE TRANSCRIPTIONAL REGULATOR YBHD"/>
    <property type="match status" value="1"/>
</dbReference>
<dbReference type="Gene3D" id="3.40.190.290">
    <property type="match status" value="1"/>
</dbReference>